<dbReference type="AlphaFoldDB" id="A0A6P7FZP5"/>
<proteinExistence type="predicted"/>
<accession>A0A6P7FZP5</accession>
<protein>
    <submittedName>
        <fullName evidence="1">Uncharacterized protein LOC114334419 isoform X2</fullName>
    </submittedName>
</protein>
<sequence length="133" mass="15263">MPRSKTGKKREAINPELLKGALESIFHEDPTKRISCRQASKVIKISRATLAREARKFQEPEGGEYHYSVNYAVRQVFTDIEETCLVEYIKKIALMQYGLSKKGVRQLAYKYAVANNKKFPDSWHTEKLPVKSG</sequence>
<reference evidence="1" key="1">
    <citation type="submission" date="2025-08" db="UniProtKB">
        <authorList>
            <consortium name="RefSeq"/>
        </authorList>
    </citation>
    <scope>IDENTIFICATION</scope>
    <source>
        <tissue evidence="1">Whole insect</tissue>
    </source>
</reference>
<gene>
    <name evidence="1" type="primary">LOC114334419</name>
</gene>
<evidence type="ECO:0000313" key="1">
    <source>
        <dbReference type="RefSeq" id="XP_028140257.1"/>
    </source>
</evidence>
<name>A0A6P7FZP5_DIAVI</name>
<dbReference type="RefSeq" id="XP_028140257.1">
    <property type="nucleotide sequence ID" value="XM_028284456.1"/>
</dbReference>
<organism evidence="1">
    <name type="scientific">Diabrotica virgifera virgifera</name>
    <name type="common">western corn rootworm</name>
    <dbReference type="NCBI Taxonomy" id="50390"/>
    <lineage>
        <taxon>Eukaryota</taxon>
        <taxon>Metazoa</taxon>
        <taxon>Ecdysozoa</taxon>
        <taxon>Arthropoda</taxon>
        <taxon>Hexapoda</taxon>
        <taxon>Insecta</taxon>
        <taxon>Pterygota</taxon>
        <taxon>Neoptera</taxon>
        <taxon>Endopterygota</taxon>
        <taxon>Coleoptera</taxon>
        <taxon>Polyphaga</taxon>
        <taxon>Cucujiformia</taxon>
        <taxon>Chrysomeloidea</taxon>
        <taxon>Chrysomelidae</taxon>
        <taxon>Galerucinae</taxon>
        <taxon>Diabroticina</taxon>
        <taxon>Diabroticites</taxon>
        <taxon>Diabrotica</taxon>
    </lineage>
</organism>